<protein>
    <submittedName>
        <fullName evidence="2">Uncharacterized protein</fullName>
    </submittedName>
</protein>
<keyword evidence="3" id="KW-1185">Reference proteome</keyword>
<evidence type="ECO:0000313" key="2">
    <source>
        <dbReference type="EMBL" id="KUJ09469.1"/>
    </source>
</evidence>
<dbReference type="EMBL" id="KQ947432">
    <property type="protein sequence ID" value="KUJ09469.1"/>
    <property type="molecule type" value="Genomic_DNA"/>
</dbReference>
<reference evidence="2 3" key="1">
    <citation type="submission" date="2015-10" db="EMBL/GenBank/DDBJ databases">
        <title>Full genome of DAOMC 229536 Phialocephala scopiformis, a fungal endophyte of spruce producing the potent anti-insectan compound rugulosin.</title>
        <authorList>
            <consortium name="DOE Joint Genome Institute"/>
            <person name="Walker A.K."/>
            <person name="Frasz S.L."/>
            <person name="Seifert K.A."/>
            <person name="Miller J.D."/>
            <person name="Mondo S.J."/>
            <person name="Labutti K."/>
            <person name="Lipzen A."/>
            <person name="Dockter R."/>
            <person name="Kennedy M."/>
            <person name="Grigoriev I.V."/>
            <person name="Spatafora J.W."/>
        </authorList>
    </citation>
    <scope>NUCLEOTIDE SEQUENCE [LARGE SCALE GENOMIC DNA]</scope>
    <source>
        <strain evidence="2 3">CBS 120377</strain>
    </source>
</reference>
<dbReference type="AlphaFoldDB" id="A0A132BBT6"/>
<dbReference type="GeneID" id="28830398"/>
<organism evidence="2 3">
    <name type="scientific">Mollisia scopiformis</name>
    <name type="common">Conifer needle endophyte fungus</name>
    <name type="synonym">Phialocephala scopiformis</name>
    <dbReference type="NCBI Taxonomy" id="149040"/>
    <lineage>
        <taxon>Eukaryota</taxon>
        <taxon>Fungi</taxon>
        <taxon>Dikarya</taxon>
        <taxon>Ascomycota</taxon>
        <taxon>Pezizomycotina</taxon>
        <taxon>Leotiomycetes</taxon>
        <taxon>Helotiales</taxon>
        <taxon>Mollisiaceae</taxon>
        <taxon>Mollisia</taxon>
    </lineage>
</organism>
<feature type="signal peptide" evidence="1">
    <location>
        <begin position="1"/>
        <end position="18"/>
    </location>
</feature>
<feature type="chain" id="PRO_5007288104" evidence="1">
    <location>
        <begin position="19"/>
        <end position="108"/>
    </location>
</feature>
<evidence type="ECO:0000256" key="1">
    <source>
        <dbReference type="SAM" id="SignalP"/>
    </source>
</evidence>
<proteinExistence type="predicted"/>
<dbReference type="KEGG" id="psco:LY89DRAFT_741176"/>
<keyword evidence="1" id="KW-0732">Signal</keyword>
<dbReference type="Proteomes" id="UP000070700">
    <property type="component" value="Unassembled WGS sequence"/>
</dbReference>
<name>A0A132BBT6_MOLSC</name>
<evidence type="ECO:0000313" key="3">
    <source>
        <dbReference type="Proteomes" id="UP000070700"/>
    </source>
</evidence>
<dbReference type="InParanoid" id="A0A132BBT6"/>
<dbReference type="RefSeq" id="XP_018063824.1">
    <property type="nucleotide sequence ID" value="XM_018220672.1"/>
</dbReference>
<accession>A0A132BBT6</accession>
<sequence length="108" mass="10872">MFKLPLLVLATFLASLLASPISPPEALAARQNTGCYCGTITGSSCGSRTSSGVSLSGDCSGNVLYYCSARFGNAEVEDTCLICDASGQDGYDSCALGLGVSSNGTLGL</sequence>
<gene>
    <name evidence="2" type="ORF">LY89DRAFT_741176</name>
</gene>